<dbReference type="Gene3D" id="3.90.230.10">
    <property type="entry name" value="Creatinase/methionine aminopeptidase superfamily"/>
    <property type="match status" value="1"/>
</dbReference>
<evidence type="ECO:0000313" key="5">
    <source>
        <dbReference type="EMBL" id="HGE78504.1"/>
    </source>
</evidence>
<dbReference type="PRINTS" id="PR00599">
    <property type="entry name" value="MAPEPTIDASE"/>
</dbReference>
<dbReference type="InterPro" id="IPR029149">
    <property type="entry name" value="Creatin/AminoP/Spt16_N"/>
</dbReference>
<proteinExistence type="predicted"/>
<dbReference type="PANTHER" id="PTHR46112:SF9">
    <property type="entry name" value="XAA-PRO AMINOPEPTIDASE"/>
    <property type="match status" value="1"/>
</dbReference>
<evidence type="ECO:0000256" key="1">
    <source>
        <dbReference type="ARBA" id="ARBA00022723"/>
    </source>
</evidence>
<gene>
    <name evidence="5" type="ORF">ENX68_05850</name>
</gene>
<dbReference type="SUPFAM" id="SSF55920">
    <property type="entry name" value="Creatinase/aminopeptidase"/>
    <property type="match status" value="1"/>
</dbReference>
<keyword evidence="5" id="KW-0031">Aminopeptidase</keyword>
<dbReference type="InterPro" id="IPR036005">
    <property type="entry name" value="Creatinase/aminopeptidase-like"/>
</dbReference>
<dbReference type="Gene3D" id="3.40.350.10">
    <property type="entry name" value="Creatinase/prolidase N-terminal domain"/>
    <property type="match status" value="1"/>
</dbReference>
<dbReference type="CDD" id="cd01092">
    <property type="entry name" value="APP-like"/>
    <property type="match status" value="1"/>
</dbReference>
<dbReference type="GO" id="GO:0004177">
    <property type="term" value="F:aminopeptidase activity"/>
    <property type="evidence" value="ECO:0007669"/>
    <property type="project" value="UniProtKB-KW"/>
</dbReference>
<comment type="caution">
    <text evidence="5">The sequence shown here is derived from an EMBL/GenBank/DDBJ whole genome shotgun (WGS) entry which is preliminary data.</text>
</comment>
<organism evidence="5">
    <name type="scientific">candidate division WOR-3 bacterium</name>
    <dbReference type="NCBI Taxonomy" id="2052148"/>
    <lineage>
        <taxon>Bacteria</taxon>
        <taxon>Bacteria division WOR-3</taxon>
    </lineage>
</organism>
<dbReference type="InterPro" id="IPR001131">
    <property type="entry name" value="Peptidase_M24B_aminopep-P_CS"/>
</dbReference>
<feature type="domain" description="Creatinase N-terminal" evidence="4">
    <location>
        <begin position="3"/>
        <end position="131"/>
    </location>
</feature>
<dbReference type="AlphaFoldDB" id="A0A7V3VUN6"/>
<feature type="domain" description="Peptidase M24" evidence="3">
    <location>
        <begin position="138"/>
        <end position="340"/>
    </location>
</feature>
<keyword evidence="1" id="KW-0479">Metal-binding</keyword>
<name>A0A7V3VUN6_UNCW3</name>
<reference evidence="5" key="1">
    <citation type="journal article" date="2020" name="mSystems">
        <title>Genome- and Community-Level Interaction Insights into Carbon Utilization and Element Cycling Functions of Hydrothermarchaeota in Hydrothermal Sediment.</title>
        <authorList>
            <person name="Zhou Z."/>
            <person name="Liu Y."/>
            <person name="Xu W."/>
            <person name="Pan J."/>
            <person name="Luo Z.H."/>
            <person name="Li M."/>
        </authorList>
    </citation>
    <scope>NUCLEOTIDE SEQUENCE [LARGE SCALE GENOMIC DNA]</scope>
    <source>
        <strain evidence="5">SpSt-961</strain>
    </source>
</reference>
<dbReference type="PROSITE" id="PS00491">
    <property type="entry name" value="PROLINE_PEPTIDASE"/>
    <property type="match status" value="1"/>
</dbReference>
<dbReference type="InterPro" id="IPR001714">
    <property type="entry name" value="Pept_M24_MAP"/>
</dbReference>
<keyword evidence="2" id="KW-0378">Hydrolase</keyword>
<dbReference type="InterPro" id="IPR000587">
    <property type="entry name" value="Creatinase_N"/>
</dbReference>
<keyword evidence="5" id="KW-0645">Protease</keyword>
<dbReference type="Pfam" id="PF01321">
    <property type="entry name" value="Creatinase_N"/>
    <property type="match status" value="1"/>
</dbReference>
<dbReference type="PANTHER" id="PTHR46112">
    <property type="entry name" value="AMINOPEPTIDASE"/>
    <property type="match status" value="1"/>
</dbReference>
<dbReference type="InterPro" id="IPR000994">
    <property type="entry name" value="Pept_M24"/>
</dbReference>
<dbReference type="GO" id="GO:0046872">
    <property type="term" value="F:metal ion binding"/>
    <property type="evidence" value="ECO:0007669"/>
    <property type="project" value="UniProtKB-KW"/>
</dbReference>
<dbReference type="Pfam" id="PF00557">
    <property type="entry name" value="Peptidase_M24"/>
    <property type="match status" value="1"/>
</dbReference>
<evidence type="ECO:0000259" key="3">
    <source>
        <dbReference type="Pfam" id="PF00557"/>
    </source>
</evidence>
<dbReference type="SUPFAM" id="SSF53092">
    <property type="entry name" value="Creatinase/prolidase N-terminal domain"/>
    <property type="match status" value="1"/>
</dbReference>
<accession>A0A7V3VUN6</accession>
<protein>
    <submittedName>
        <fullName evidence="5">Aminopeptidase P family protein</fullName>
    </submittedName>
</protein>
<dbReference type="InterPro" id="IPR050659">
    <property type="entry name" value="Peptidase_M24B"/>
</dbReference>
<evidence type="ECO:0000256" key="2">
    <source>
        <dbReference type="ARBA" id="ARBA00022801"/>
    </source>
</evidence>
<sequence>MKRLERLVENLKGKGDIALVIPGTNFYYLTNIDVIGTLERLFLLVVPAESSPFILAPRLYEGELDKVDIDVYLWKDDDDPYEVLKKLVKIENKRILIDDSMPAGTLLKIFEIYRSNDFLPLSPVMRELRMIKDDGEIEYIKKSASIADNVFNKVISENLRGNTEIQVSNIIDTYIHEFGGENKAFVTIVASGSNGSDPHHKPENKKIVKGDVVILDYGAKFKGYCSDITRTIFIGEISEEEKKVYSIVKKAQESAIKYVKKGVRAMDVDKVARDVISINGYGEYFIHRTGHGIGLDVHEEPFINSTNSMILRNGMIFTVEPGIYIKGKFGIRIEDDILLNEIGIELTRADKNMLIL</sequence>
<dbReference type="GO" id="GO:0008235">
    <property type="term" value="F:metalloexopeptidase activity"/>
    <property type="evidence" value="ECO:0007669"/>
    <property type="project" value="UniProtKB-ARBA"/>
</dbReference>
<evidence type="ECO:0000259" key="4">
    <source>
        <dbReference type="Pfam" id="PF01321"/>
    </source>
</evidence>
<dbReference type="EMBL" id="DTOZ01000152">
    <property type="protein sequence ID" value="HGE78504.1"/>
    <property type="molecule type" value="Genomic_DNA"/>
</dbReference>